<dbReference type="EMBL" id="BSXU01000126">
    <property type="protein sequence ID" value="GMG19424.1"/>
    <property type="molecule type" value="Genomic_DNA"/>
</dbReference>
<accession>A0A9W6YT05</accession>
<dbReference type="InterPro" id="IPR001180">
    <property type="entry name" value="CNH_dom"/>
</dbReference>
<reference evidence="2" key="1">
    <citation type="submission" date="2023-04" db="EMBL/GenBank/DDBJ databases">
        <title>Ambrosiozyma monospora NBRC 1965.</title>
        <authorList>
            <person name="Ichikawa N."/>
            <person name="Sato H."/>
            <person name="Tonouchi N."/>
        </authorList>
    </citation>
    <scope>NUCLEOTIDE SEQUENCE</scope>
    <source>
        <strain evidence="2">NBRC 1965</strain>
    </source>
</reference>
<evidence type="ECO:0000313" key="2">
    <source>
        <dbReference type="EMBL" id="GMG19424.1"/>
    </source>
</evidence>
<evidence type="ECO:0000259" key="1">
    <source>
        <dbReference type="Pfam" id="PF00780"/>
    </source>
</evidence>
<dbReference type="Pfam" id="PF00780">
    <property type="entry name" value="CNH"/>
    <property type="match status" value="1"/>
</dbReference>
<comment type="caution">
    <text evidence="2">The sequence shown here is derived from an EMBL/GenBank/DDBJ whole genome shotgun (WGS) entry which is preliminary data.</text>
</comment>
<evidence type="ECO:0000313" key="3">
    <source>
        <dbReference type="Proteomes" id="UP001165063"/>
    </source>
</evidence>
<keyword evidence="3" id="KW-1185">Reference proteome</keyword>
<feature type="domain" description="CNH" evidence="1">
    <location>
        <begin position="565"/>
        <end position="835"/>
    </location>
</feature>
<dbReference type="OrthoDB" id="3993235at2759"/>
<gene>
    <name evidence="2" type="ORF">Amon01_000046300</name>
</gene>
<sequence length="885" mass="100378">MGSTSDLTLTAAAIVGGTSPLSARMPSVASSTLIPPSAALSSMQDGDPDSIPLSMNTIHSTVSRTDTEVTGTREQRYTNLPPEMAEIVAKHSTGDKFHDLGDFKGGTYSSFWRLSPGETHTMVEFDKLGYKEQSVLFEVFSYLLRMRFNVNRMVNHYGELFKKAKDLTTDQTEDYNKVFGPLSAFGKSLERVILDVKPMYDNTMFVDGKSVIKVIRHWLKRLKKHFATFSKAIIYLVKLSTTASVRQWIATIEEDVLMGHGLAANVRSLFTTYFLTFLAHLREIIGNLNRTYTKMEKKRMMELTGETFAMLTEMNKATDNNANLDKKIKLNDKLHCSDYVYMEIVDMFDNSRKLNEPVEDVNIFIAGHWQGATIAVLDNYFLPLLKEQKPKESKDPNDFITTLRSPPAPIQYVIHEKVDLNADNPPVDGSSSASLVADGNSVALLTVTDPGNANVYKFKYVIPEGETDPFVRMQADIRRAQADMDKRSSQAYCFKMINCNTFYSKPSTPKYPFVDHRDRRFNLVDMAIRTSFNKPVLPTGTAFNDTCVNCVEFFRYPANTRPKFIAGTNNGLYVGEPDDPSSWRLGIKLPNITKMATIDGSVLVLLAGESLKFVPIEAIGRWFTGDEFCKNMHENWFKPIGKGKVKGFEVGYQTDKDGEDPVDYLFFWKDKTIRLVNMSGVTAKYLKPEKMNIIKMRATFTVRGISLLYPDRFVIMHVNENNPIFYMSDLRTMTNLELPYTDEDKELKLKLRENAPISAFRLSLGTGQRYEVILVYSRYCVFVSWSMEKKCFKRSRNEVIRFSFDVTGAAFDPAEHSLTLTGDQNVEVWNVSLDKNERCEMVSYAIGNDVRLVNTFPGKIIVAMNRTGEDDIPGNQLILHLRKVK</sequence>
<organism evidence="2 3">
    <name type="scientific">Ambrosiozyma monospora</name>
    <name type="common">Yeast</name>
    <name type="synonym">Endomycopsis monosporus</name>
    <dbReference type="NCBI Taxonomy" id="43982"/>
    <lineage>
        <taxon>Eukaryota</taxon>
        <taxon>Fungi</taxon>
        <taxon>Dikarya</taxon>
        <taxon>Ascomycota</taxon>
        <taxon>Saccharomycotina</taxon>
        <taxon>Pichiomycetes</taxon>
        <taxon>Pichiales</taxon>
        <taxon>Pichiaceae</taxon>
        <taxon>Ambrosiozyma</taxon>
    </lineage>
</organism>
<dbReference type="Proteomes" id="UP001165063">
    <property type="component" value="Unassembled WGS sequence"/>
</dbReference>
<proteinExistence type="predicted"/>
<dbReference type="AlphaFoldDB" id="A0A9W6YT05"/>
<name>A0A9W6YT05_AMBMO</name>
<protein>
    <submittedName>
        <fullName evidence="2">Unnamed protein product</fullName>
    </submittedName>
</protein>